<dbReference type="GO" id="GO:0007368">
    <property type="term" value="P:determination of left/right symmetry"/>
    <property type="evidence" value="ECO:0007669"/>
    <property type="project" value="UniProtKB-ARBA"/>
</dbReference>
<dbReference type="PROSITE" id="PS50096">
    <property type="entry name" value="IQ"/>
    <property type="match status" value="1"/>
</dbReference>
<evidence type="ECO:0000256" key="8">
    <source>
        <dbReference type="ARBA" id="ARBA00023175"/>
    </source>
</evidence>
<dbReference type="GO" id="GO:0006897">
    <property type="term" value="P:endocytosis"/>
    <property type="evidence" value="ECO:0000318"/>
    <property type="project" value="GO_Central"/>
</dbReference>
<dbReference type="GO" id="GO:0051015">
    <property type="term" value="F:actin filament binding"/>
    <property type="evidence" value="ECO:0000318"/>
    <property type="project" value="GO_Central"/>
</dbReference>
<keyword evidence="7 10" id="KW-0518">Myosin</keyword>
<evidence type="ECO:0000313" key="12">
    <source>
        <dbReference type="Proteomes" id="UP000007062"/>
    </source>
</evidence>
<keyword evidence="8 10" id="KW-0505">Motor protein</keyword>
<dbReference type="GO" id="GO:0007498">
    <property type="term" value="P:mesoderm development"/>
    <property type="evidence" value="ECO:0007669"/>
    <property type="project" value="UniProtKB-ARBA"/>
</dbReference>
<evidence type="ECO:0008006" key="13">
    <source>
        <dbReference type="Google" id="ProtNLM"/>
    </source>
</evidence>
<dbReference type="FunFam" id="1.20.58.530:FF:000004">
    <property type="entry name" value="Unconventional myosin ID"/>
    <property type="match status" value="1"/>
</dbReference>
<dbReference type="VEuPathDB" id="VectorBase:AGAMI1_008302"/>
<dbReference type="InterPro" id="IPR036072">
    <property type="entry name" value="MYSc_Myo1"/>
</dbReference>
<dbReference type="AlphaFoldDB" id="A0A453Z034"/>
<proteinExistence type="inferred from homology"/>
<evidence type="ECO:0000313" key="11">
    <source>
        <dbReference type="EnsemblMetazoa" id="AGAP029606-PB"/>
    </source>
</evidence>
<dbReference type="GO" id="GO:0005938">
    <property type="term" value="C:cell cortex"/>
    <property type="evidence" value="ECO:0007669"/>
    <property type="project" value="UniProtKB-ARBA"/>
</dbReference>
<dbReference type="Gene3D" id="1.10.10.820">
    <property type="match status" value="1"/>
</dbReference>
<evidence type="ECO:0000256" key="10">
    <source>
        <dbReference type="PROSITE-ProRule" id="PRU00782"/>
    </source>
</evidence>
<dbReference type="PRINTS" id="PR00193">
    <property type="entry name" value="MYOSINHEAVY"/>
</dbReference>
<dbReference type="CDD" id="cd01378">
    <property type="entry name" value="MYSc_Myo1"/>
    <property type="match status" value="1"/>
</dbReference>
<evidence type="ECO:0000256" key="4">
    <source>
        <dbReference type="ARBA" id="ARBA00022741"/>
    </source>
</evidence>
<dbReference type="SMART" id="SM00242">
    <property type="entry name" value="MYSc"/>
    <property type="match status" value="1"/>
</dbReference>
<evidence type="ECO:0000256" key="2">
    <source>
        <dbReference type="ARBA" id="ARBA00008314"/>
    </source>
</evidence>
<dbReference type="EMBL" id="AAAB01008986">
    <property type="status" value="NOT_ANNOTATED_CDS"/>
    <property type="molecule type" value="Genomic_DNA"/>
</dbReference>
<dbReference type="PROSITE" id="PS51456">
    <property type="entry name" value="MYOSIN_MOTOR"/>
    <property type="match status" value="1"/>
</dbReference>
<dbReference type="FunFam" id="3.40.850.10:FF:000101">
    <property type="entry name" value="Slow myosin heavy chain 2"/>
    <property type="match status" value="1"/>
</dbReference>
<dbReference type="SMART" id="SM00015">
    <property type="entry name" value="IQ"/>
    <property type="match status" value="2"/>
</dbReference>
<dbReference type="Pfam" id="PF06017">
    <property type="entry name" value="Myosin_TH1"/>
    <property type="match status" value="1"/>
</dbReference>
<protein>
    <recommendedName>
        <fullName evidence="13">Myosin I</fullName>
    </recommendedName>
</protein>
<dbReference type="GO" id="GO:0000146">
    <property type="term" value="F:microfilament motor activity"/>
    <property type="evidence" value="ECO:0000318"/>
    <property type="project" value="GO_Central"/>
</dbReference>
<dbReference type="PANTHER" id="PTHR13140">
    <property type="entry name" value="MYOSIN"/>
    <property type="match status" value="1"/>
</dbReference>
<dbReference type="InterPro" id="IPR001609">
    <property type="entry name" value="Myosin_head_motor_dom-like"/>
</dbReference>
<dbReference type="SUPFAM" id="SSF52540">
    <property type="entry name" value="P-loop containing nucleoside triphosphate hydrolases"/>
    <property type="match status" value="1"/>
</dbReference>
<dbReference type="EnsemblMetazoa" id="AGAP029606-RB">
    <property type="protein sequence ID" value="AGAP029606-PB"/>
    <property type="gene ID" value="AGAP029606"/>
</dbReference>
<evidence type="ECO:0000256" key="5">
    <source>
        <dbReference type="ARBA" id="ARBA00022840"/>
    </source>
</evidence>
<dbReference type="GO" id="GO:0016459">
    <property type="term" value="C:myosin complex"/>
    <property type="evidence" value="ECO:0007669"/>
    <property type="project" value="UniProtKB-KW"/>
</dbReference>
<dbReference type="InterPro" id="IPR027417">
    <property type="entry name" value="P-loop_NTPase"/>
</dbReference>
<dbReference type="GO" id="GO:0005902">
    <property type="term" value="C:microvillus"/>
    <property type="evidence" value="ECO:0000318"/>
    <property type="project" value="GO_Central"/>
</dbReference>
<dbReference type="GO" id="GO:0015629">
    <property type="term" value="C:actin cytoskeleton"/>
    <property type="evidence" value="ECO:0000318"/>
    <property type="project" value="GO_Central"/>
</dbReference>
<keyword evidence="5 10" id="KW-0067">ATP-binding</keyword>
<evidence type="ECO:0000256" key="1">
    <source>
        <dbReference type="ARBA" id="ARBA00004413"/>
    </source>
</evidence>
<dbReference type="FunFam" id="1.10.10.820:FF:000001">
    <property type="entry name" value="Myosin heavy chain"/>
    <property type="match status" value="1"/>
</dbReference>
<reference evidence="11 12" key="1">
    <citation type="journal article" date="2002" name="Science">
        <title>The genome sequence of the malaria mosquito Anopheles gambiae.</title>
        <authorList>
            <person name="Holt R.A."/>
            <person name="Subramanian G.M."/>
            <person name="Halpern A."/>
            <person name="Sutton G.G."/>
            <person name="Charlab R."/>
            <person name="Nusskern D.R."/>
            <person name="Wincker P."/>
            <person name="Clark A.G."/>
            <person name="Ribeiro J.M."/>
            <person name="Wides R."/>
            <person name="Salzberg S.L."/>
            <person name="Loftus B."/>
            <person name="Yandell M."/>
            <person name="Majoros W.H."/>
            <person name="Rusch D.B."/>
            <person name="Lai Z."/>
            <person name="Kraft C.L."/>
            <person name="Abril J.F."/>
            <person name="Anthouard V."/>
            <person name="Arensburger P."/>
            <person name="Atkinson P.W."/>
            <person name="Baden H."/>
            <person name="de Berardinis V."/>
            <person name="Baldwin D."/>
            <person name="Benes V."/>
            <person name="Biedler J."/>
            <person name="Blass C."/>
            <person name="Bolanos R."/>
            <person name="Boscus D."/>
            <person name="Barnstead M."/>
            <person name="Cai S."/>
            <person name="Center A."/>
            <person name="Chaturverdi K."/>
            <person name="Christophides G.K."/>
            <person name="Chrystal M.A."/>
            <person name="Clamp M."/>
            <person name="Cravchik A."/>
            <person name="Curwen V."/>
            <person name="Dana A."/>
            <person name="Delcher A."/>
            <person name="Dew I."/>
            <person name="Evans C.A."/>
            <person name="Flanigan M."/>
            <person name="Grundschober-Freimoser A."/>
            <person name="Friedli L."/>
            <person name="Gu Z."/>
            <person name="Guan P."/>
            <person name="Guigo R."/>
            <person name="Hillenmeyer M.E."/>
            <person name="Hladun S.L."/>
            <person name="Hogan J.R."/>
            <person name="Hong Y.S."/>
            <person name="Hoover J."/>
            <person name="Jaillon O."/>
            <person name="Ke Z."/>
            <person name="Kodira C."/>
            <person name="Kokoza E."/>
            <person name="Koutsos A."/>
            <person name="Letunic I."/>
            <person name="Levitsky A."/>
            <person name="Liang Y."/>
            <person name="Lin J.J."/>
            <person name="Lobo N.F."/>
            <person name="Lopez J.R."/>
            <person name="Malek J.A."/>
            <person name="McIntosh T.C."/>
            <person name="Meister S."/>
            <person name="Miller J."/>
            <person name="Mobarry C."/>
            <person name="Mongin E."/>
            <person name="Murphy S.D."/>
            <person name="O'Brochta D.A."/>
            <person name="Pfannkoch C."/>
            <person name="Qi R."/>
            <person name="Regier M.A."/>
            <person name="Remington K."/>
            <person name="Shao H."/>
            <person name="Sharakhova M.V."/>
            <person name="Sitter C.D."/>
            <person name="Shetty J."/>
            <person name="Smith T.J."/>
            <person name="Strong R."/>
            <person name="Sun J."/>
            <person name="Thomasova D."/>
            <person name="Ton L.Q."/>
            <person name="Topalis P."/>
            <person name="Tu Z."/>
            <person name="Unger M.F."/>
            <person name="Walenz B."/>
            <person name="Wang A."/>
            <person name="Wang J."/>
            <person name="Wang M."/>
            <person name="Wang X."/>
            <person name="Woodford K.J."/>
            <person name="Wortman J.R."/>
            <person name="Wu M."/>
            <person name="Yao A."/>
            <person name="Zdobnov E.M."/>
            <person name="Zhang H."/>
            <person name="Zhao Q."/>
            <person name="Zhao S."/>
            <person name="Zhu S.C."/>
            <person name="Zhimulev I."/>
            <person name="Coluzzi M."/>
            <person name="della Torre A."/>
            <person name="Roth C.W."/>
            <person name="Louis C."/>
            <person name="Kalush F."/>
            <person name="Mural R.J."/>
            <person name="Myers E.W."/>
            <person name="Adams M.D."/>
            <person name="Smith H.O."/>
            <person name="Broder S."/>
            <person name="Gardner M.J."/>
            <person name="Fraser C.M."/>
            <person name="Birney E."/>
            <person name="Bork P."/>
            <person name="Brey P.T."/>
            <person name="Venter J.C."/>
            <person name="Weissenbach J."/>
            <person name="Kafatos F.C."/>
            <person name="Collins F.H."/>
            <person name="Hoffman S.L."/>
        </authorList>
    </citation>
    <scope>NUCLEOTIDE SEQUENCE [LARGE SCALE GENOMIC DNA]</scope>
    <source>
        <strain evidence="11 12">PEST</strain>
    </source>
</reference>
<dbReference type="PANTHER" id="PTHR13140:SF679">
    <property type="entry name" value="UNCONVENTIONAL MYOSIN IC"/>
    <property type="match status" value="1"/>
</dbReference>
<comment type="similarity">
    <text evidence="2 10">Belongs to the TRAFAC class myosin-kinesin ATPase superfamily. Myosin family.</text>
</comment>
<dbReference type="GO" id="GO:0048803">
    <property type="term" value="P:imaginal disc-derived male genitalia morphogenesis"/>
    <property type="evidence" value="ECO:0007669"/>
    <property type="project" value="UniProtKB-ARBA"/>
</dbReference>
<reference evidence="11" key="3">
    <citation type="submission" date="2020-05" db="UniProtKB">
        <authorList>
            <consortium name="EnsemblMetazoa"/>
        </authorList>
    </citation>
    <scope>IDENTIFICATION</scope>
    <source>
        <strain evidence="11">PEST</strain>
    </source>
</reference>
<dbReference type="GO" id="GO:0005524">
    <property type="term" value="F:ATP binding"/>
    <property type="evidence" value="ECO:0007669"/>
    <property type="project" value="UniProtKB-UniRule"/>
</dbReference>
<evidence type="ECO:0000256" key="6">
    <source>
        <dbReference type="ARBA" id="ARBA00023121"/>
    </source>
</evidence>
<dbReference type="GO" id="GO:0005546">
    <property type="term" value="F:phosphatidylinositol-4,5-bisphosphate binding"/>
    <property type="evidence" value="ECO:0007669"/>
    <property type="project" value="UniProtKB-ARBA"/>
</dbReference>
<dbReference type="GO" id="GO:0005886">
    <property type="term" value="C:plasma membrane"/>
    <property type="evidence" value="ECO:0000318"/>
    <property type="project" value="GO_Central"/>
</dbReference>
<dbReference type="Gene3D" id="1.20.120.720">
    <property type="entry name" value="Myosin VI head, motor domain, U50 subdomain"/>
    <property type="match status" value="1"/>
</dbReference>
<name>A0A453Z034_ANOGA</name>
<dbReference type="GO" id="GO:0045177">
    <property type="term" value="C:apical part of cell"/>
    <property type="evidence" value="ECO:0007669"/>
    <property type="project" value="UniProtKB-ARBA"/>
</dbReference>
<reference evidence="11 12" key="2">
    <citation type="journal article" date="2004" name="Trends Parasitol.">
        <title>The Anopheles gambiae genome: an update.</title>
        <authorList>
            <person name="Mongin E."/>
            <person name="Louis C."/>
            <person name="Holt R.A."/>
            <person name="Birney E."/>
            <person name="Collins F.H."/>
        </authorList>
    </citation>
    <scope>NUCLEOTIDE SEQUENCE [LARGE SCALE GENOMIC DNA]</scope>
    <source>
        <strain evidence="11 12">PEST</strain>
    </source>
</reference>
<sequence>METLNCGRWKATEMERGLHDRDRVGLQDQVLLEDYQSEDAFIDNLRKRFQENLIYTYIGHVLISVNPYKELPIYTESDVKEYRKRHFFEAPPHVFALSDNAYRSLTEENRGQCILISGESGSGKTEASKKVLQFIAAATGHTQNVEGVKDKLLQSNPVLEAFGNAKTNRNDNSSRFGKYMDVQFDFAGVPEGGNILNYLLEKSRVIHQSGGERNFHIFYQLLAGADDNLLRELHLKRNLDTFYYLSDGANGNVPNIRDADNFRMVQRAMTVIEIPDQEQRQILDIVAAVLHMGNVGFTEEEGKAKILKPESVTAIAKLLGCNEEQLTSAFTHRTIEARGEIVTSPLNRDLAIYARDALAKAVYDRLFTWLVSRINTSLHAADLPKKNSVMGILDIYGFEIFKKNSFEQFCINFCNEKLQQLFIELTLKQEQEEYLREGIEWVPVEYFDNKVICNLIEEKHKGIVALMDEECLRPGDPTDLSFLAKMNDNLGSHPHYICHSRASTTVQKTMGRDEFRLVHYAGDVTYSVHGFLDKNNDLLFRDLKETMAECSNGIIRSCFPAADIGSKRRPETAVTQFKNSLNNLMDILMCKEPSYIRCIKPNDLQTHSQFDVELVRHQVKYLGLMENLRVRRAGFAYRRTYELFLQRYKCLSRQTWPHYHGPAQDGVQILANELGYGKDDYRMGKTKIFIRFPKTLFDTEDAFQARKHYLASIIQARWKGRRQRKAYLEIRRKIIVGQTYIRRYLAVQMLKRRRDATAKIRFFIKGFITRHDEPNECNRSFIQLTKRHWLLKLAKSLPTSFMNHTWIAAPKHCQDASILLRQMHKLHLARCYRVALNAERKRQLDLKVLSEAVFKNSKRNYPESVGPWFVDDRIAKQHATQISNFTVTQMNGEKLHYSTPVVKYDRRGYKPRERFFLLSNKAVYLLDGKTYKQKHRLPLDKVDFCITNERDGIMLIRIPLELKKDKGDLILDVPDIIECCIWILDATKNRSIINIVDTGSLSHNLVRGKTGVIEIQTGPQPSITRAKSGNLLVIAGQ</sequence>
<dbReference type="GO" id="GO:0007015">
    <property type="term" value="P:actin filament organization"/>
    <property type="evidence" value="ECO:0000318"/>
    <property type="project" value="GO_Central"/>
</dbReference>
<dbReference type="PROSITE" id="PS51757">
    <property type="entry name" value="TH1"/>
    <property type="match status" value="1"/>
</dbReference>
<evidence type="ECO:0000256" key="9">
    <source>
        <dbReference type="ARBA" id="ARBA00023203"/>
    </source>
</evidence>
<dbReference type="FunCoup" id="A0A453Z034">
    <property type="interactions" value="830"/>
</dbReference>
<keyword evidence="12" id="KW-1185">Reference proteome</keyword>
<keyword evidence="4 10" id="KW-0547">Nucleotide-binding</keyword>
<dbReference type="InParanoid" id="A0A453Z034"/>
<accession>A0A453Z034</accession>
<dbReference type="InterPro" id="IPR010926">
    <property type="entry name" value="Myosin_TH1"/>
</dbReference>
<dbReference type="Gene3D" id="3.40.850.10">
    <property type="entry name" value="Kinesin motor domain"/>
    <property type="match status" value="1"/>
</dbReference>
<dbReference type="Pfam" id="PF00063">
    <property type="entry name" value="Myosin_head"/>
    <property type="match status" value="1"/>
</dbReference>
<feature type="region of interest" description="Actin-binding" evidence="10">
    <location>
        <begin position="581"/>
        <end position="603"/>
    </location>
</feature>
<evidence type="ECO:0000256" key="3">
    <source>
        <dbReference type="ARBA" id="ARBA00022737"/>
    </source>
</evidence>
<organism evidence="11 12">
    <name type="scientific">Anopheles gambiae</name>
    <name type="common">African malaria mosquito</name>
    <dbReference type="NCBI Taxonomy" id="7165"/>
    <lineage>
        <taxon>Eukaryota</taxon>
        <taxon>Metazoa</taxon>
        <taxon>Ecdysozoa</taxon>
        <taxon>Arthropoda</taxon>
        <taxon>Hexapoda</taxon>
        <taxon>Insecta</taxon>
        <taxon>Pterygota</taxon>
        <taxon>Neoptera</taxon>
        <taxon>Endopterygota</taxon>
        <taxon>Diptera</taxon>
        <taxon>Nematocera</taxon>
        <taxon>Culicoidea</taxon>
        <taxon>Culicidae</taxon>
        <taxon>Anophelinae</taxon>
        <taxon>Anopheles</taxon>
    </lineage>
</organism>
<dbReference type="InterPro" id="IPR000048">
    <property type="entry name" value="IQ_motif_EF-hand-BS"/>
</dbReference>
<feature type="binding site" evidence="10">
    <location>
        <begin position="118"/>
        <end position="125"/>
    </location>
    <ligand>
        <name>ATP</name>
        <dbReference type="ChEBI" id="CHEBI:30616"/>
    </ligand>
</feature>
<dbReference type="GO" id="GO:0005737">
    <property type="term" value="C:cytoplasm"/>
    <property type="evidence" value="ECO:0000318"/>
    <property type="project" value="GO_Central"/>
</dbReference>
<comment type="subcellular location">
    <subcellularLocation>
        <location evidence="1">Cell membrane</location>
        <topology evidence="1">Peripheral membrane protein</topology>
        <orientation evidence="1">Cytoplasmic side</orientation>
    </subcellularLocation>
</comment>
<dbReference type="GO" id="GO:0030048">
    <property type="term" value="P:actin filament-based movement"/>
    <property type="evidence" value="ECO:0000318"/>
    <property type="project" value="GO_Central"/>
</dbReference>
<keyword evidence="6" id="KW-0446">Lipid-binding</keyword>
<dbReference type="Proteomes" id="UP000007062">
    <property type="component" value="Chromosome 3L"/>
</dbReference>
<keyword evidence="9 10" id="KW-0009">Actin-binding</keyword>
<dbReference type="InterPro" id="IPR036961">
    <property type="entry name" value="Kinesin_motor_dom_sf"/>
</dbReference>
<dbReference type="Gene3D" id="1.20.5.4820">
    <property type="match status" value="1"/>
</dbReference>
<dbReference type="VEuPathDB" id="VectorBase:AGAP029606"/>
<keyword evidence="3" id="KW-0677">Repeat</keyword>
<evidence type="ECO:0000256" key="7">
    <source>
        <dbReference type="ARBA" id="ARBA00023123"/>
    </source>
</evidence>
<dbReference type="Gene3D" id="1.20.58.530">
    <property type="match status" value="1"/>
</dbReference>